<keyword evidence="5" id="KW-0067">ATP-binding</keyword>
<dbReference type="PANTHER" id="PTHR12400">
    <property type="entry name" value="INOSITOL POLYPHOSPHATE KINASE"/>
    <property type="match status" value="1"/>
</dbReference>
<dbReference type="PANTHER" id="PTHR12400:SF51">
    <property type="entry name" value="INOSITOL POLYPHOSPHATE MULTIKINASE"/>
    <property type="match status" value="1"/>
</dbReference>
<organism evidence="9 10">
    <name type="scientific">Bonamia ostreae</name>
    <dbReference type="NCBI Taxonomy" id="126728"/>
    <lineage>
        <taxon>Eukaryota</taxon>
        <taxon>Sar</taxon>
        <taxon>Rhizaria</taxon>
        <taxon>Endomyxa</taxon>
        <taxon>Ascetosporea</taxon>
        <taxon>Haplosporida</taxon>
        <taxon>Bonamia</taxon>
    </lineage>
</organism>
<protein>
    <recommendedName>
        <fullName evidence="8">Kinase</fullName>
        <ecNumber evidence="8">2.7.-.-</ecNumber>
    </recommendedName>
</protein>
<evidence type="ECO:0000256" key="4">
    <source>
        <dbReference type="ARBA" id="ARBA00022777"/>
    </source>
</evidence>
<evidence type="ECO:0000256" key="6">
    <source>
        <dbReference type="ARBA" id="ARBA00036164"/>
    </source>
</evidence>
<evidence type="ECO:0000256" key="5">
    <source>
        <dbReference type="ARBA" id="ARBA00022840"/>
    </source>
</evidence>
<evidence type="ECO:0000256" key="8">
    <source>
        <dbReference type="RuleBase" id="RU363090"/>
    </source>
</evidence>
<comment type="caution">
    <text evidence="9">The sequence shown here is derived from an EMBL/GenBank/DDBJ whole genome shotgun (WGS) entry which is preliminary data.</text>
</comment>
<dbReference type="Proteomes" id="UP001439008">
    <property type="component" value="Unassembled WGS sequence"/>
</dbReference>
<comment type="catalytic activity">
    <reaction evidence="6">
        <text>1D-myo-inositol 1,4,5-trisphosphate + 2 ATP = 1D-myo-inositol 1,3,4,5,6-pentakisphosphate + 2 ADP + 2 H(+)</text>
        <dbReference type="Rhea" id="RHEA:32359"/>
        <dbReference type="ChEBI" id="CHEBI:15378"/>
        <dbReference type="ChEBI" id="CHEBI:30616"/>
        <dbReference type="ChEBI" id="CHEBI:57733"/>
        <dbReference type="ChEBI" id="CHEBI:203600"/>
        <dbReference type="ChEBI" id="CHEBI:456216"/>
        <dbReference type="EC" id="2.7.1.151"/>
    </reaction>
</comment>
<sequence>MDNLEKIKEKLLKSPKIEFSDCCVFNQIAGHGAVDSRLTFLSYPKEGKEAHRYLLKPAFSRGQLDLKEAQFYNYLSTLNSDNVLKQFTPDYFGTAFVPQDRLVSQYFLKLENISTKSKIQCSMDVKIGTKTYSPDDTPQKIKQVKEKYVFQEEIAFRICGMKVFDLNNGALSQHKKSDWGRTVNPDNLINSLKLFFDCGLSKAEIKKIIEKFLFAAGKLKKYFEEQMEFGFRSSSLLLLYSRNEIRLKMVDFCHVQSASNKIDFGYLKGISNFIEKLEFIDVH</sequence>
<keyword evidence="2 8" id="KW-0808">Transferase</keyword>
<evidence type="ECO:0000256" key="2">
    <source>
        <dbReference type="ARBA" id="ARBA00022679"/>
    </source>
</evidence>
<comment type="catalytic activity">
    <reaction evidence="7">
        <text>1D-myo-inositol 1,3,4,6-tetrakisphosphate + ATP = 1D-myo-inositol 1,3,4,5,6-pentakisphosphate + ADP + H(+)</text>
        <dbReference type="Rhea" id="RHEA:12717"/>
        <dbReference type="ChEBI" id="CHEBI:15378"/>
        <dbReference type="ChEBI" id="CHEBI:30616"/>
        <dbReference type="ChEBI" id="CHEBI:57660"/>
        <dbReference type="ChEBI" id="CHEBI:57733"/>
        <dbReference type="ChEBI" id="CHEBI:456216"/>
        <dbReference type="EC" id="2.7.1.140"/>
    </reaction>
</comment>
<dbReference type="Pfam" id="PF03770">
    <property type="entry name" value="IPK"/>
    <property type="match status" value="1"/>
</dbReference>
<feature type="non-terminal residue" evidence="9">
    <location>
        <position position="283"/>
    </location>
</feature>
<evidence type="ECO:0000313" key="9">
    <source>
        <dbReference type="EMBL" id="MES1920793.1"/>
    </source>
</evidence>
<comment type="similarity">
    <text evidence="1 8">Belongs to the inositol phosphokinase (IPK) family.</text>
</comment>
<proteinExistence type="inferred from homology"/>
<dbReference type="EC" id="2.7.-.-" evidence="8"/>
<dbReference type="Gene3D" id="3.30.470.160">
    <property type="entry name" value="Inositol polyphosphate kinase"/>
    <property type="match status" value="1"/>
</dbReference>
<evidence type="ECO:0000256" key="3">
    <source>
        <dbReference type="ARBA" id="ARBA00022741"/>
    </source>
</evidence>
<gene>
    <name evidence="9" type="ORF">MHBO_002428</name>
</gene>
<evidence type="ECO:0000256" key="1">
    <source>
        <dbReference type="ARBA" id="ARBA00007374"/>
    </source>
</evidence>
<accession>A0ABV2AMB5</accession>
<dbReference type="InterPro" id="IPR005522">
    <property type="entry name" value="IPK"/>
</dbReference>
<name>A0ABV2AMB5_9EUKA</name>
<evidence type="ECO:0000313" key="10">
    <source>
        <dbReference type="Proteomes" id="UP001439008"/>
    </source>
</evidence>
<dbReference type="SUPFAM" id="SSF56104">
    <property type="entry name" value="SAICAR synthase-like"/>
    <property type="match status" value="1"/>
</dbReference>
<keyword evidence="4 8" id="KW-0418">Kinase</keyword>
<keyword evidence="10" id="KW-1185">Reference proteome</keyword>
<keyword evidence="3" id="KW-0547">Nucleotide-binding</keyword>
<dbReference type="InterPro" id="IPR038286">
    <property type="entry name" value="IPK_sf"/>
</dbReference>
<reference evidence="9 10" key="1">
    <citation type="journal article" date="2024" name="BMC Biol.">
        <title>Comparative genomics of Ascetosporea gives new insight into the evolutionary basis for animal parasitism in Rhizaria.</title>
        <authorList>
            <person name="Hiltunen Thoren M."/>
            <person name="Onut-Brannstrom I."/>
            <person name="Alfjorden A."/>
            <person name="Peckova H."/>
            <person name="Swords F."/>
            <person name="Hooper C."/>
            <person name="Holzer A.S."/>
            <person name="Bass D."/>
            <person name="Burki F."/>
        </authorList>
    </citation>
    <scope>NUCLEOTIDE SEQUENCE [LARGE SCALE GENOMIC DNA]</scope>
    <source>
        <strain evidence="9">20-A016</strain>
    </source>
</reference>
<dbReference type="EMBL" id="JBDODL010000866">
    <property type="protein sequence ID" value="MES1920793.1"/>
    <property type="molecule type" value="Genomic_DNA"/>
</dbReference>
<evidence type="ECO:0000256" key="7">
    <source>
        <dbReference type="ARBA" id="ARBA00036525"/>
    </source>
</evidence>